<organism evidence="6 7">
    <name type="scientific">Candidatus Limisoma faecipullorum</name>
    <dbReference type="NCBI Taxonomy" id="2840854"/>
    <lineage>
        <taxon>Bacteria</taxon>
        <taxon>Pseudomonadati</taxon>
        <taxon>Bacteroidota</taxon>
        <taxon>Bacteroidia</taxon>
        <taxon>Bacteroidales</taxon>
        <taxon>Candidatus Limisoma</taxon>
    </lineage>
</organism>
<keyword evidence="3 6" id="KW-0067">ATP-binding</keyword>
<dbReference type="InterPro" id="IPR027417">
    <property type="entry name" value="P-loop_NTPase"/>
</dbReference>
<protein>
    <submittedName>
        <fullName evidence="6">ABC-F family ATP-binding cassette domain-containing protein</fullName>
    </submittedName>
</protein>
<evidence type="ECO:0000256" key="2">
    <source>
        <dbReference type="ARBA" id="ARBA00022741"/>
    </source>
</evidence>
<feature type="domain" description="ABC transporter" evidence="5">
    <location>
        <begin position="134"/>
        <end position="347"/>
    </location>
</feature>
<evidence type="ECO:0000256" key="3">
    <source>
        <dbReference type="ARBA" id="ARBA00022840"/>
    </source>
</evidence>
<feature type="coiled-coil region" evidence="4">
    <location>
        <begin position="52"/>
        <end position="82"/>
    </location>
</feature>
<dbReference type="PANTHER" id="PTHR42855:SF2">
    <property type="entry name" value="DRUG RESISTANCE ABC TRANSPORTER,ATP-BINDING PROTEIN"/>
    <property type="match status" value="1"/>
</dbReference>
<dbReference type="CDD" id="cd03221">
    <property type="entry name" value="ABCF_EF-3"/>
    <property type="match status" value="1"/>
</dbReference>
<dbReference type="PANTHER" id="PTHR42855">
    <property type="entry name" value="ABC TRANSPORTER ATP-BINDING SUBUNIT"/>
    <property type="match status" value="1"/>
</dbReference>
<keyword evidence="1" id="KW-0677">Repeat</keyword>
<dbReference type="Pfam" id="PF12848">
    <property type="entry name" value="ABC_tran_Xtn"/>
    <property type="match status" value="1"/>
</dbReference>
<dbReference type="InterPro" id="IPR032781">
    <property type="entry name" value="ABC_tran_Xtn"/>
</dbReference>
<dbReference type="PROSITE" id="PS00211">
    <property type="entry name" value="ABC_TRANSPORTER_1"/>
    <property type="match status" value="1"/>
</dbReference>
<dbReference type="GO" id="GO:0016887">
    <property type="term" value="F:ATP hydrolysis activity"/>
    <property type="evidence" value="ECO:0007669"/>
    <property type="project" value="InterPro"/>
</dbReference>
<feature type="non-terminal residue" evidence="6">
    <location>
        <position position="1"/>
    </location>
</feature>
<dbReference type="Gene3D" id="3.40.50.300">
    <property type="entry name" value="P-loop containing nucleotide triphosphate hydrolases"/>
    <property type="match status" value="2"/>
</dbReference>
<dbReference type="SUPFAM" id="SSF52540">
    <property type="entry name" value="P-loop containing nucleoside triphosphate hydrolases"/>
    <property type="match status" value="1"/>
</dbReference>
<dbReference type="InterPro" id="IPR017871">
    <property type="entry name" value="ABC_transporter-like_CS"/>
</dbReference>
<dbReference type="PROSITE" id="PS50893">
    <property type="entry name" value="ABC_TRANSPORTER_2"/>
    <property type="match status" value="1"/>
</dbReference>
<dbReference type="GO" id="GO:0005524">
    <property type="term" value="F:ATP binding"/>
    <property type="evidence" value="ECO:0007669"/>
    <property type="project" value="UniProtKB-KW"/>
</dbReference>
<dbReference type="InterPro" id="IPR051309">
    <property type="entry name" value="ABCF_ATPase"/>
</dbReference>
<evidence type="ECO:0000313" key="7">
    <source>
        <dbReference type="Proteomes" id="UP000823598"/>
    </source>
</evidence>
<dbReference type="FunFam" id="3.40.50.300:FF:000070">
    <property type="entry name" value="Putative ABC transporter ATP-binding component"/>
    <property type="match status" value="1"/>
</dbReference>
<dbReference type="Pfam" id="PF00005">
    <property type="entry name" value="ABC_tran"/>
    <property type="match status" value="1"/>
</dbReference>
<dbReference type="EMBL" id="JADIMC010000016">
    <property type="protein sequence ID" value="MBO8475596.1"/>
    <property type="molecule type" value="Genomic_DNA"/>
</dbReference>
<keyword evidence="4" id="KW-0175">Coiled coil</keyword>
<sequence length="461" mass="52317">DIESIQWLENFLKQKANAVMLVSHDRAFIDNVTNRTIEISCGKIYDYQVNYSKFVELRKERIEQQMRAYQNQQKQIQDTEEFIERFRYKATKAVQVQSRIKQLAKIERIEVDEVDNSKLNLKFPPAPRSGDYPVICDNVGKAYGEHQVFDHVDLTIKRGEKVAFVGKNGEGKSTLVKCIMGEIPYTGTLKIGHNVKIGYFAQNQASLLDGNLTVFDTIDHVAVGDIRTKIRDILGAFMFGGEASEKKVAVLSGGERTRLAMIRLLLEPVNLLILDEPTNHLDMKSKDVLKQAIKDFNGTAIIVSHDRDFLDGLVEKVYEFGNGKVKEHLGGIYDFLQAKNMESLRELEAASSEPQYSIVKSTQSDTKNNSAPSAKETARMTYAEKKEYEKLIRKAEKKVKEAETEIAGIEVEIKNIEDKLSAGENDAELYSKHAELQKKMENAMSLWELASMELETFNNKN</sequence>
<evidence type="ECO:0000256" key="1">
    <source>
        <dbReference type="ARBA" id="ARBA00022737"/>
    </source>
</evidence>
<dbReference type="InterPro" id="IPR003593">
    <property type="entry name" value="AAA+_ATPase"/>
</dbReference>
<dbReference type="Proteomes" id="UP000823598">
    <property type="component" value="Unassembled WGS sequence"/>
</dbReference>
<gene>
    <name evidence="6" type="ORF">IAB88_01225</name>
</gene>
<evidence type="ECO:0000259" key="5">
    <source>
        <dbReference type="PROSITE" id="PS50893"/>
    </source>
</evidence>
<dbReference type="SMART" id="SM00382">
    <property type="entry name" value="AAA"/>
    <property type="match status" value="1"/>
</dbReference>
<comment type="caution">
    <text evidence="6">The sequence shown here is derived from an EMBL/GenBank/DDBJ whole genome shotgun (WGS) entry which is preliminary data.</text>
</comment>
<dbReference type="AlphaFoldDB" id="A0A9D9IP70"/>
<dbReference type="InterPro" id="IPR003439">
    <property type="entry name" value="ABC_transporter-like_ATP-bd"/>
</dbReference>
<evidence type="ECO:0000256" key="4">
    <source>
        <dbReference type="SAM" id="Coils"/>
    </source>
</evidence>
<name>A0A9D9IP70_9BACT</name>
<proteinExistence type="predicted"/>
<reference evidence="6" key="2">
    <citation type="journal article" date="2021" name="PeerJ">
        <title>Extensive microbial diversity within the chicken gut microbiome revealed by metagenomics and culture.</title>
        <authorList>
            <person name="Gilroy R."/>
            <person name="Ravi A."/>
            <person name="Getino M."/>
            <person name="Pursley I."/>
            <person name="Horton D.L."/>
            <person name="Alikhan N.F."/>
            <person name="Baker D."/>
            <person name="Gharbi K."/>
            <person name="Hall N."/>
            <person name="Watson M."/>
            <person name="Adriaenssens E.M."/>
            <person name="Foster-Nyarko E."/>
            <person name="Jarju S."/>
            <person name="Secka A."/>
            <person name="Antonio M."/>
            <person name="Oren A."/>
            <person name="Chaudhuri R.R."/>
            <person name="La Ragione R."/>
            <person name="Hildebrand F."/>
            <person name="Pallen M.J."/>
        </authorList>
    </citation>
    <scope>NUCLEOTIDE SEQUENCE</scope>
    <source>
        <strain evidence="6">6919</strain>
    </source>
</reference>
<reference evidence="6" key="1">
    <citation type="submission" date="2020-10" db="EMBL/GenBank/DDBJ databases">
        <authorList>
            <person name="Gilroy R."/>
        </authorList>
    </citation>
    <scope>NUCLEOTIDE SEQUENCE</scope>
    <source>
        <strain evidence="6">6919</strain>
    </source>
</reference>
<accession>A0A9D9IP70</accession>
<evidence type="ECO:0000313" key="6">
    <source>
        <dbReference type="EMBL" id="MBO8475596.1"/>
    </source>
</evidence>
<keyword evidence="2" id="KW-0547">Nucleotide-binding</keyword>
<feature type="coiled-coil region" evidence="4">
    <location>
        <begin position="378"/>
        <end position="426"/>
    </location>
</feature>